<sequence length="586" mass="66396">MDKSATISLCASCDAAFAYHPELGSSQFTLDALRTGGVPDTEESIDIQDAIQRAERELKRFDPEIDRLLAIVFRLRAQKGAVEELLAHRRACFSPYRRLPVELLRQIMVDACADSALEYSAPAGVSHPISYYTALSISQVTQRWRNIAHATAEIWAPLLRVKLTNTMDREIGKIESDRVAMVLQHYFHFSRCTPFDIHLATTHSTWIPRQFGGNSFALDDIISTASRWRTCKLPYIQLAEIDQQIARYTLHELVKVEIVPSIMAVARDPDLKIVSFASTTKLRYWDGPIANTQLRWEQLTTLISTSRLSLAAWVPILQRCQQIEVLKMRVGDRHGGDALPAIQRVHLPRLAHFALHLADDPRALAYLFACFDTPLLRVLQLSAPRASGSDLLRHFREEGWPHEQFDAFIDRSGCTIRHLALQMLPISCTDVAALFQRLPGLTNLQIMHTERRDHLRGPTDVADPAEFFVNDDFLRQLMAVDGGEPAILPQLKHLMLACLFRCNLTLLADMIRSRVDVPIETLRLHLAESSIAPNKEFIAGLFAQVGKGMLFSQHQRYAVREQMKWLRGEDADDFATLGQFPDFWSS</sequence>
<accession>D8PT69</accession>
<dbReference type="AlphaFoldDB" id="D8PT69"/>
<proteinExistence type="predicted"/>
<dbReference type="OrthoDB" id="3065285at2759"/>
<dbReference type="KEGG" id="scm:SCHCO_02560532"/>
<evidence type="ECO:0000313" key="2">
    <source>
        <dbReference type="Proteomes" id="UP000007431"/>
    </source>
</evidence>
<protein>
    <recommendedName>
        <fullName evidence="3">F-box domain-containing protein</fullName>
    </recommendedName>
</protein>
<keyword evidence="2" id="KW-1185">Reference proteome</keyword>
<dbReference type="Proteomes" id="UP000007431">
    <property type="component" value="Unassembled WGS sequence"/>
</dbReference>
<evidence type="ECO:0008006" key="3">
    <source>
        <dbReference type="Google" id="ProtNLM"/>
    </source>
</evidence>
<organism evidence="2">
    <name type="scientific">Schizophyllum commune (strain H4-8 / FGSC 9210)</name>
    <name type="common">Split gill fungus</name>
    <dbReference type="NCBI Taxonomy" id="578458"/>
    <lineage>
        <taxon>Eukaryota</taxon>
        <taxon>Fungi</taxon>
        <taxon>Dikarya</taxon>
        <taxon>Basidiomycota</taxon>
        <taxon>Agaricomycotina</taxon>
        <taxon>Agaricomycetes</taxon>
        <taxon>Agaricomycetidae</taxon>
        <taxon>Agaricales</taxon>
        <taxon>Schizophyllaceae</taxon>
        <taxon>Schizophyllum</taxon>
    </lineage>
</organism>
<dbReference type="VEuPathDB" id="FungiDB:SCHCODRAFT_02560532"/>
<dbReference type="EMBL" id="GL377303">
    <property type="protein sequence ID" value="EFJ00460.1"/>
    <property type="molecule type" value="Genomic_DNA"/>
</dbReference>
<name>D8PT69_SCHCM</name>
<gene>
    <name evidence="1" type="ORF">SCHCODRAFT_105987</name>
</gene>
<dbReference type="HOGENOM" id="CLU_499819_0_0_1"/>
<reference evidence="1 2" key="1">
    <citation type="journal article" date="2010" name="Nat. Biotechnol.">
        <title>Genome sequence of the model mushroom Schizophyllum commune.</title>
        <authorList>
            <person name="Ohm R.A."/>
            <person name="de Jong J.F."/>
            <person name="Lugones L.G."/>
            <person name="Aerts A."/>
            <person name="Kothe E."/>
            <person name="Stajich J.E."/>
            <person name="de Vries R.P."/>
            <person name="Record E."/>
            <person name="Levasseur A."/>
            <person name="Baker S.E."/>
            <person name="Bartholomew K.A."/>
            <person name="Coutinho P.M."/>
            <person name="Erdmann S."/>
            <person name="Fowler T.J."/>
            <person name="Gathman A.C."/>
            <person name="Lombard V."/>
            <person name="Henrissat B."/>
            <person name="Knabe N."/>
            <person name="Kuees U."/>
            <person name="Lilly W.W."/>
            <person name="Lindquist E."/>
            <person name="Lucas S."/>
            <person name="Magnuson J.K."/>
            <person name="Piumi F."/>
            <person name="Raudaskoski M."/>
            <person name="Salamov A."/>
            <person name="Schmutz J."/>
            <person name="Schwarze F.W.M.R."/>
            <person name="vanKuyk P.A."/>
            <person name="Horton J.S."/>
            <person name="Grigoriev I.V."/>
            <person name="Woesten H.A.B."/>
        </authorList>
    </citation>
    <scope>NUCLEOTIDE SEQUENCE [LARGE SCALE GENOMIC DNA]</scope>
    <source>
        <strain evidence="2">H4-8 / FGSC 9210</strain>
    </source>
</reference>
<dbReference type="eggNOG" id="ENOG502RBNZ">
    <property type="taxonomic scope" value="Eukaryota"/>
</dbReference>
<dbReference type="RefSeq" id="XP_003035362.1">
    <property type="nucleotide sequence ID" value="XM_003035316.1"/>
</dbReference>
<dbReference type="GeneID" id="9594619"/>
<evidence type="ECO:0000313" key="1">
    <source>
        <dbReference type="EMBL" id="EFJ00460.1"/>
    </source>
</evidence>
<dbReference type="InParanoid" id="D8PT69"/>
<feature type="non-terminal residue" evidence="1">
    <location>
        <position position="586"/>
    </location>
</feature>